<organism evidence="2 3">
    <name type="scientific">Candidatus Nitrosoglobus terrae</name>
    <dbReference type="NCBI Taxonomy" id="1630141"/>
    <lineage>
        <taxon>Bacteria</taxon>
        <taxon>Pseudomonadati</taxon>
        <taxon>Pseudomonadota</taxon>
        <taxon>Gammaproteobacteria</taxon>
        <taxon>Chromatiales</taxon>
        <taxon>Chromatiaceae</taxon>
        <taxon>Candidatus Nitrosoglobus</taxon>
    </lineage>
</organism>
<gene>
    <name evidence="2" type="ORF">TAO_1790</name>
</gene>
<dbReference type="KEGG" id="ntt:TAO_1790"/>
<keyword evidence="3" id="KW-1185">Reference proteome</keyword>
<evidence type="ECO:0000313" key="2">
    <source>
        <dbReference type="EMBL" id="BAW81160.1"/>
    </source>
</evidence>
<evidence type="ECO:0000313" key="3">
    <source>
        <dbReference type="Proteomes" id="UP000243679"/>
    </source>
</evidence>
<dbReference type="Pfam" id="PF13833">
    <property type="entry name" value="EF-hand_8"/>
    <property type="match status" value="1"/>
</dbReference>
<dbReference type="Pfam" id="PF13202">
    <property type="entry name" value="EF-hand_5"/>
    <property type="match status" value="1"/>
</dbReference>
<dbReference type="PROSITE" id="PS00018">
    <property type="entry name" value="EF_HAND_1"/>
    <property type="match status" value="1"/>
</dbReference>
<dbReference type="PROSITE" id="PS50222">
    <property type="entry name" value="EF_HAND_2"/>
    <property type="match status" value="1"/>
</dbReference>
<evidence type="ECO:0000259" key="1">
    <source>
        <dbReference type="PROSITE" id="PS50222"/>
    </source>
</evidence>
<dbReference type="InterPro" id="IPR011992">
    <property type="entry name" value="EF-hand-dom_pair"/>
</dbReference>
<dbReference type="OrthoDB" id="5703633at2"/>
<dbReference type="RefSeq" id="WP_096527629.1">
    <property type="nucleotide sequence ID" value="NZ_AP014836.1"/>
</dbReference>
<dbReference type="EMBL" id="AP014836">
    <property type="protein sequence ID" value="BAW81160.1"/>
    <property type="molecule type" value="Genomic_DNA"/>
</dbReference>
<dbReference type="SUPFAM" id="SSF47473">
    <property type="entry name" value="EF-hand"/>
    <property type="match status" value="1"/>
</dbReference>
<reference evidence="2 3" key="1">
    <citation type="journal article" date="2017" name="ISME J.">
        <title>An acid-tolerant ammonia-oxidizing ?-proteobacterium from soil.</title>
        <authorList>
            <person name="Hayatsu M."/>
            <person name="Tago K."/>
            <person name="Uchiyama I."/>
            <person name="Toyoda A."/>
            <person name="Wang Y."/>
            <person name="Shimomura Y."/>
            <person name="Okubo T."/>
            <person name="Kurisu F."/>
            <person name="Hirono Y."/>
            <person name="Nonaka K."/>
            <person name="Akiyama H."/>
            <person name="Itoh T."/>
            <person name="Takami H."/>
        </authorList>
    </citation>
    <scope>NUCLEOTIDE SEQUENCE [LARGE SCALE GENOMIC DNA]</scope>
    <source>
        <strain evidence="2 3">TAO100</strain>
    </source>
</reference>
<proteinExistence type="predicted"/>
<dbReference type="GO" id="GO:0005509">
    <property type="term" value="F:calcium ion binding"/>
    <property type="evidence" value="ECO:0007669"/>
    <property type="project" value="InterPro"/>
</dbReference>
<sequence length="121" mass="13977">MYIQATNRFKALRAFLLGGFLSLVLAPAFGTGAMPFPVHPNYWGKLGEEYKEIDRNKDDQISKREFEEAADVEFDELDANHDGYISEEEFSHFECLDTNHDGYISTEEFKANSGRPCRRFR</sequence>
<feature type="domain" description="EF-hand" evidence="1">
    <location>
        <begin position="65"/>
        <end position="100"/>
    </location>
</feature>
<dbReference type="Proteomes" id="UP000243679">
    <property type="component" value="Chromosome"/>
</dbReference>
<dbReference type="InterPro" id="IPR002048">
    <property type="entry name" value="EF_hand_dom"/>
</dbReference>
<dbReference type="AlphaFoldDB" id="A0A1Q2SPT7"/>
<dbReference type="InterPro" id="IPR018247">
    <property type="entry name" value="EF_Hand_1_Ca_BS"/>
</dbReference>
<protein>
    <recommendedName>
        <fullName evidence="1">EF-hand domain-containing protein</fullName>
    </recommendedName>
</protein>
<name>A0A1Q2SPT7_9GAMM</name>
<accession>A0A1Q2SPT7</accession>
<dbReference type="Gene3D" id="1.10.238.10">
    <property type="entry name" value="EF-hand"/>
    <property type="match status" value="1"/>
</dbReference>